<evidence type="ECO:0000256" key="7">
    <source>
        <dbReference type="PROSITE-ProRule" id="PRU01375"/>
    </source>
</evidence>
<feature type="chain" id="PRO_5040473179" description="ILEI/PANDER domain-containing protein" evidence="8">
    <location>
        <begin position="25"/>
        <end position="244"/>
    </location>
</feature>
<evidence type="ECO:0000256" key="1">
    <source>
        <dbReference type="ARBA" id="ARBA00004613"/>
    </source>
</evidence>
<comment type="caution">
    <text evidence="10">The sequence shown here is derived from an EMBL/GenBank/DDBJ whole genome shotgun (WGS) entry which is preliminary data.</text>
</comment>
<dbReference type="Pfam" id="PF15711">
    <property type="entry name" value="ILEI"/>
    <property type="match status" value="1"/>
</dbReference>
<name>A0A9N7US68_PLEPL</name>
<keyword evidence="3" id="KW-0964">Secreted</keyword>
<comment type="subcellular location">
    <subcellularLocation>
        <location evidence="1">Secreted</location>
    </subcellularLocation>
</comment>
<evidence type="ECO:0000313" key="11">
    <source>
        <dbReference type="Proteomes" id="UP001153269"/>
    </source>
</evidence>
<protein>
    <recommendedName>
        <fullName evidence="9">ILEI/PANDER domain-containing protein</fullName>
    </recommendedName>
</protein>
<dbReference type="GO" id="GO:0030246">
    <property type="term" value="F:carbohydrate binding"/>
    <property type="evidence" value="ECO:0007669"/>
    <property type="project" value="UniProtKB-UniRule"/>
</dbReference>
<dbReference type="PANTHER" id="PTHR14592">
    <property type="entry name" value="UNCHARACTERIZED FAM3"/>
    <property type="match status" value="1"/>
</dbReference>
<keyword evidence="5 7" id="KW-0430">Lectin</keyword>
<comment type="similarity">
    <text evidence="2">Belongs to the FAM3 family.</text>
</comment>
<evidence type="ECO:0000256" key="4">
    <source>
        <dbReference type="ARBA" id="ARBA00022729"/>
    </source>
</evidence>
<dbReference type="AlphaFoldDB" id="A0A9N7US68"/>
<accession>A0A9N7US68</accession>
<dbReference type="InterPro" id="IPR039477">
    <property type="entry name" value="ILEI/PANDER_dom"/>
</dbReference>
<evidence type="ECO:0000256" key="8">
    <source>
        <dbReference type="SAM" id="SignalP"/>
    </source>
</evidence>
<proteinExistence type="inferred from homology"/>
<keyword evidence="6" id="KW-1015">Disulfide bond</keyword>
<keyword evidence="4 8" id="KW-0732">Signal</keyword>
<evidence type="ECO:0000259" key="9">
    <source>
        <dbReference type="Pfam" id="PF15711"/>
    </source>
</evidence>
<keyword evidence="11" id="KW-1185">Reference proteome</keyword>
<sequence>MKYKGVLNLVAGLIILLIIWQLTSFNSVDIAAEVDGYDDNYHSKLKVNEGLDSVKAKCGVSKPCRPGHFAFRIRSGAANTIGPKICFEGKTIMSTAHNNVGGGLDIVVVNGQTGVVENARILNGSPQETLSFLRDIKPGMIVLVASFDNANGMTDEIRNIFSGMGSSKARSIKFRDNWVFAVRTGLDSTLHFEKITVTDEKNNLYEGWPETAEVEGCFSSIVGQAYLGEVRSDERQEKTFVLDF</sequence>
<dbReference type="EMBL" id="CADEAL010002101">
    <property type="protein sequence ID" value="CAB1438015.1"/>
    <property type="molecule type" value="Genomic_DNA"/>
</dbReference>
<evidence type="ECO:0000313" key="10">
    <source>
        <dbReference type="EMBL" id="CAB1438015.1"/>
    </source>
</evidence>
<feature type="signal peptide" evidence="8">
    <location>
        <begin position="1"/>
        <end position="24"/>
    </location>
</feature>
<dbReference type="OrthoDB" id="440755at2759"/>
<dbReference type="InterPro" id="IPR039220">
    <property type="entry name" value="FAM3"/>
</dbReference>
<dbReference type="GO" id="GO:0005576">
    <property type="term" value="C:extracellular region"/>
    <property type="evidence" value="ECO:0007669"/>
    <property type="project" value="UniProtKB-SubCell"/>
</dbReference>
<dbReference type="Proteomes" id="UP001153269">
    <property type="component" value="Unassembled WGS sequence"/>
</dbReference>
<feature type="domain" description="ILEI/PANDER" evidence="9">
    <location>
        <begin position="103"/>
        <end position="185"/>
    </location>
</feature>
<evidence type="ECO:0000256" key="5">
    <source>
        <dbReference type="ARBA" id="ARBA00022734"/>
    </source>
</evidence>
<reference evidence="10" key="1">
    <citation type="submission" date="2020-03" db="EMBL/GenBank/DDBJ databases">
        <authorList>
            <person name="Weist P."/>
        </authorList>
    </citation>
    <scope>NUCLEOTIDE SEQUENCE</scope>
</reference>
<gene>
    <name evidence="10" type="ORF">PLEPLA_LOCUS25983</name>
</gene>
<evidence type="ECO:0000256" key="6">
    <source>
        <dbReference type="ARBA" id="ARBA00023157"/>
    </source>
</evidence>
<evidence type="ECO:0000256" key="2">
    <source>
        <dbReference type="ARBA" id="ARBA00010905"/>
    </source>
</evidence>
<evidence type="ECO:0000256" key="3">
    <source>
        <dbReference type="ARBA" id="ARBA00022525"/>
    </source>
</evidence>
<organism evidence="10 11">
    <name type="scientific">Pleuronectes platessa</name>
    <name type="common">European plaice</name>
    <dbReference type="NCBI Taxonomy" id="8262"/>
    <lineage>
        <taxon>Eukaryota</taxon>
        <taxon>Metazoa</taxon>
        <taxon>Chordata</taxon>
        <taxon>Craniata</taxon>
        <taxon>Vertebrata</taxon>
        <taxon>Euteleostomi</taxon>
        <taxon>Actinopterygii</taxon>
        <taxon>Neopterygii</taxon>
        <taxon>Teleostei</taxon>
        <taxon>Neoteleostei</taxon>
        <taxon>Acanthomorphata</taxon>
        <taxon>Carangaria</taxon>
        <taxon>Pleuronectiformes</taxon>
        <taxon>Pleuronectoidei</taxon>
        <taxon>Pleuronectidae</taxon>
        <taxon>Pleuronectes</taxon>
    </lineage>
</organism>
<dbReference type="PROSITE" id="PS52031">
    <property type="entry name" value="GG_LECTIN"/>
    <property type="match status" value="1"/>
</dbReference>